<organism evidence="2 3">
    <name type="scientific">Albidovulum inexpectatum</name>
    <dbReference type="NCBI Taxonomy" id="196587"/>
    <lineage>
        <taxon>Bacteria</taxon>
        <taxon>Pseudomonadati</taxon>
        <taxon>Pseudomonadota</taxon>
        <taxon>Alphaproteobacteria</taxon>
        <taxon>Rhodobacterales</taxon>
        <taxon>Paracoccaceae</taxon>
        <taxon>Albidovulum</taxon>
    </lineage>
</organism>
<feature type="signal peptide" evidence="1">
    <location>
        <begin position="1"/>
        <end position="20"/>
    </location>
</feature>
<feature type="chain" id="PRO_5015509250" description="TrbM protein" evidence="1">
    <location>
        <begin position="21"/>
        <end position="98"/>
    </location>
</feature>
<evidence type="ECO:0000313" key="2">
    <source>
        <dbReference type="EMBL" id="PPB82215.1"/>
    </source>
</evidence>
<evidence type="ECO:0000256" key="1">
    <source>
        <dbReference type="SAM" id="SignalP"/>
    </source>
</evidence>
<evidence type="ECO:0008006" key="4">
    <source>
        <dbReference type="Google" id="ProtNLM"/>
    </source>
</evidence>
<name>A0A2S5JLU5_9RHOB</name>
<proteinExistence type="predicted"/>
<gene>
    <name evidence="2" type="ORF">LV82_00140</name>
</gene>
<protein>
    <recommendedName>
        <fullName evidence="4">TrbM protein</fullName>
    </recommendedName>
</protein>
<evidence type="ECO:0000313" key="3">
    <source>
        <dbReference type="Proteomes" id="UP000239736"/>
    </source>
</evidence>
<keyword evidence="3" id="KW-1185">Reference proteome</keyword>
<sequence>MKYLYLATAVLALSPAAADAGAIESACQRAGKPVSRALCSCIQSVADRTLSRSDQKLAAKLLRDPDKADEIRASRRNSHKAFWERYRAFGSRAEQTCS</sequence>
<accession>A0A2S5JLU5</accession>
<keyword evidence="1" id="KW-0732">Signal</keyword>
<dbReference type="Proteomes" id="UP000239736">
    <property type="component" value="Unassembled WGS sequence"/>
</dbReference>
<dbReference type="EMBL" id="PRDS01000001">
    <property type="protein sequence ID" value="PPB82215.1"/>
    <property type="molecule type" value="Genomic_DNA"/>
</dbReference>
<reference evidence="2 3" key="1">
    <citation type="submission" date="2018-01" db="EMBL/GenBank/DDBJ databases">
        <title>Genomic Encyclopedia of Archaeal and Bacterial Type Strains, Phase II (KMG-II): from individual species to whole genera.</title>
        <authorList>
            <person name="Goeker M."/>
        </authorList>
    </citation>
    <scope>NUCLEOTIDE SEQUENCE [LARGE SCALE GENOMIC DNA]</scope>
    <source>
        <strain evidence="2 3">DSM 12048</strain>
    </source>
</reference>
<comment type="caution">
    <text evidence="2">The sequence shown here is derived from an EMBL/GenBank/DDBJ whole genome shotgun (WGS) entry which is preliminary data.</text>
</comment>
<dbReference type="AlphaFoldDB" id="A0A2S5JLU5"/>
<dbReference type="RefSeq" id="WP_104068795.1">
    <property type="nucleotide sequence ID" value="NZ_PRDS01000001.1"/>
</dbReference>
<dbReference type="OrthoDB" id="7659053at2"/>